<dbReference type="PANTHER" id="PTHR12993:SF11">
    <property type="entry name" value="N-ACETYLGLUCOSAMINYL-PHOSPHATIDYLINOSITOL DE-N-ACETYLASE"/>
    <property type="match status" value="1"/>
</dbReference>
<dbReference type="Gene3D" id="3.40.50.10320">
    <property type="entry name" value="LmbE-like"/>
    <property type="match status" value="1"/>
</dbReference>
<organism evidence="1 2">
    <name type="scientific">Ruminococcus flavefaciens</name>
    <dbReference type="NCBI Taxonomy" id="1265"/>
    <lineage>
        <taxon>Bacteria</taxon>
        <taxon>Bacillati</taxon>
        <taxon>Bacillota</taxon>
        <taxon>Clostridia</taxon>
        <taxon>Eubacteriales</taxon>
        <taxon>Oscillospiraceae</taxon>
        <taxon>Ruminococcus</taxon>
    </lineage>
</organism>
<dbReference type="Pfam" id="PF02585">
    <property type="entry name" value="PIG-L"/>
    <property type="match status" value="1"/>
</dbReference>
<dbReference type="RefSeq" id="WP_081348228.1">
    <property type="nucleotide sequence ID" value="NZ_FNWV01000008.1"/>
</dbReference>
<dbReference type="Proteomes" id="UP000183190">
    <property type="component" value="Unassembled WGS sequence"/>
</dbReference>
<protein>
    <submittedName>
        <fullName evidence="1">N-acetylglucosaminyl deacetylase, LmbE family</fullName>
    </submittedName>
</protein>
<dbReference type="InterPro" id="IPR024078">
    <property type="entry name" value="LmbE-like_dom_sf"/>
</dbReference>
<dbReference type="EMBL" id="FNWV01000008">
    <property type="protein sequence ID" value="SEH72202.1"/>
    <property type="molecule type" value="Genomic_DNA"/>
</dbReference>
<dbReference type="GO" id="GO:0016811">
    <property type="term" value="F:hydrolase activity, acting on carbon-nitrogen (but not peptide) bonds, in linear amides"/>
    <property type="evidence" value="ECO:0007669"/>
    <property type="project" value="TreeGrafter"/>
</dbReference>
<dbReference type="AlphaFoldDB" id="A0A1H6KG06"/>
<dbReference type="InterPro" id="IPR003737">
    <property type="entry name" value="GlcNAc_PI_deacetylase-related"/>
</dbReference>
<name>A0A1H6KG06_RUMFL</name>
<dbReference type="SUPFAM" id="SSF102588">
    <property type="entry name" value="LmbE-like"/>
    <property type="match status" value="1"/>
</dbReference>
<sequence>MKEKNKAKIKCLIFLILCFCIFSGISGAIRIKRERSIPAPLSQEQLDDIDISNASKLMIVAHPDDETIWGGVHLLDGGYLVVCITNGYNTERTDEFRRAVEQSGNTPLILSYPDKIFFMRDDWSDAKNGIESDISRIMSAKHWDFIVTHNPKGEYGHIHHKMTNALTVQAFNETQGADKLYFFGDYYKASDIEKAGVSVIPDEVMQKKLELCDIYSSQKRTMEKLSHMFPFENWKEYSK</sequence>
<reference evidence="1 2" key="1">
    <citation type="submission" date="2016-10" db="EMBL/GenBank/DDBJ databases">
        <authorList>
            <person name="de Groot N.N."/>
        </authorList>
    </citation>
    <scope>NUCLEOTIDE SEQUENCE [LARGE SCALE GENOMIC DNA]</scope>
    <source>
        <strain evidence="1 2">YAD2003</strain>
    </source>
</reference>
<evidence type="ECO:0000313" key="1">
    <source>
        <dbReference type="EMBL" id="SEH72202.1"/>
    </source>
</evidence>
<proteinExistence type="predicted"/>
<dbReference type="OrthoDB" id="9790023at2"/>
<dbReference type="PANTHER" id="PTHR12993">
    <property type="entry name" value="N-ACETYLGLUCOSAMINYL-PHOSPHATIDYLINOSITOL DE-N-ACETYLASE-RELATED"/>
    <property type="match status" value="1"/>
</dbReference>
<evidence type="ECO:0000313" key="2">
    <source>
        <dbReference type="Proteomes" id="UP000183190"/>
    </source>
</evidence>
<accession>A0A1H6KG06</accession>
<gene>
    <name evidence="1" type="ORF">SAMN02910265_02317</name>
</gene>